<evidence type="ECO:0000313" key="2">
    <source>
        <dbReference type="Proteomes" id="UP001227268"/>
    </source>
</evidence>
<name>A0ACC2VWQ2_9TREE</name>
<dbReference type="Proteomes" id="UP001227268">
    <property type="component" value="Unassembled WGS sequence"/>
</dbReference>
<accession>A0ACC2VWQ2</accession>
<proteinExistence type="predicted"/>
<protein>
    <submittedName>
        <fullName evidence="1">Uncharacterized protein</fullName>
    </submittedName>
</protein>
<evidence type="ECO:0000313" key="1">
    <source>
        <dbReference type="EMBL" id="KAJ9103884.1"/>
    </source>
</evidence>
<gene>
    <name evidence="1" type="ORF">QFC21_002347</name>
</gene>
<comment type="caution">
    <text evidence="1">The sequence shown here is derived from an EMBL/GenBank/DDBJ whole genome shotgun (WGS) entry which is preliminary data.</text>
</comment>
<reference evidence="1" key="1">
    <citation type="submission" date="2023-04" db="EMBL/GenBank/DDBJ databases">
        <title>Draft Genome sequencing of Naganishia species isolated from polar environments using Oxford Nanopore Technology.</title>
        <authorList>
            <person name="Leo P."/>
            <person name="Venkateswaran K."/>
        </authorList>
    </citation>
    <scope>NUCLEOTIDE SEQUENCE</scope>
    <source>
        <strain evidence="1">MNA-CCFEE 5423</strain>
    </source>
</reference>
<keyword evidence="2" id="KW-1185">Reference proteome</keyword>
<dbReference type="EMBL" id="JASBWT010000006">
    <property type="protein sequence ID" value="KAJ9103884.1"/>
    <property type="molecule type" value="Genomic_DNA"/>
</dbReference>
<sequence>MVGTNKAAGKATTGKVIVNQYHLEGVTRLCYSKDGHSGARVAVCSEELLVKVVDIQDPLQILTISGISKPVRSASWHPVQDMLTLVMTDGRIQVYEFVDDSPSCLKTVEGLAGAGKLEDALPCVVAWHPKGDYFVVPSRTHEIAIVDRDKWAKSGTFSTDGHDAEIGLLAWSPNGKYLASSARDDQLIVWNAETRKPVARMKTDGNIVSGLEFSPTDNTLSFTTTGGNVYVWQDVIPSDLPHPAKTPRGANGLDMLAEDDDMDGDEDLDNLILDDDAWIEHDEDEDVGHDGKTNYRVRGESVDGEVGMKEMAFNMIGVIDVTDMETHQVINVEFHDKGSRRGYHFQDNNHLHLAAVGEQGIIYASNPESGQPSMIEYRAYDGDARTAAWQASLEEKETAVLVAAGGSRIDPDDVDLNDTGGVAIATSKGYIRFFTGTGLQRYIWRLGDEVVAMVASREMIFVVHREGGTSLDGCQNLRYTLMDLEHYDIVQEGRIPLPKRTSLTWIGFTTYGSPVMYDSHGLLSVLDRARRPGQGRWMPLLDTTAFSRRKEGRSERYWPVGVSEDKLMCIILKGTDVAPGHPRPIILDIDIEMPLLNKDQAQGRNEELIVRSNVELEAMKDNQKSSAYCTTTGDIARKTKEQDKILLTLLMEAVKADRKQQAFDIVRMLHNAVSMNAASQIAELYSSFALKERILLYKSDFEAKQRAKEKAGRSEASLRYVTDTYDEPYPNDNDRESKTSFEPRKGVSRRTAAATVAKPPLMYESPLPVADIPSYTDFDSTLDSSTITASPSRKRKMDDDSLTFDEPPVDRTSLKKAHHDETVTEVVIPVKAGASKNPFARGKPAASNPFARPTTNGKVAQATKSKSFFERVDDIQAKGKANGNADAIKGKKHKQPSKDRTTTKQATLFSLKGAPSKEIVIEKSKPSALETSPEKIRQTDQSEVHDLEAENPQAEDLQLEEDLEETQVEETQIDETPQPITEEPEAMEDDDEPLEWEESDDEEA</sequence>
<organism evidence="1 2">
    <name type="scientific">Naganishia friedmannii</name>
    <dbReference type="NCBI Taxonomy" id="89922"/>
    <lineage>
        <taxon>Eukaryota</taxon>
        <taxon>Fungi</taxon>
        <taxon>Dikarya</taxon>
        <taxon>Basidiomycota</taxon>
        <taxon>Agaricomycotina</taxon>
        <taxon>Tremellomycetes</taxon>
        <taxon>Filobasidiales</taxon>
        <taxon>Filobasidiaceae</taxon>
        <taxon>Naganishia</taxon>
    </lineage>
</organism>